<keyword evidence="2" id="KW-1185">Reference proteome</keyword>
<evidence type="ECO:0000313" key="2">
    <source>
        <dbReference type="Proteomes" id="UP000239663"/>
    </source>
</evidence>
<organism evidence="1 2">
    <name type="scientific">Pradoshia eiseniae</name>
    <dbReference type="NCBI Taxonomy" id="2064768"/>
    <lineage>
        <taxon>Bacteria</taxon>
        <taxon>Bacillati</taxon>
        <taxon>Bacillota</taxon>
        <taxon>Bacilli</taxon>
        <taxon>Bacillales</taxon>
        <taxon>Bacillaceae</taxon>
        <taxon>Pradoshia</taxon>
    </lineage>
</organism>
<dbReference type="Pfam" id="PF19539">
    <property type="entry name" value="DUF6063"/>
    <property type="match status" value="1"/>
</dbReference>
<gene>
    <name evidence="1" type="ORF">CYL18_18020</name>
</gene>
<dbReference type="AlphaFoldDB" id="A0A2S7MVJ8"/>
<accession>A0A2S7MVJ8</accession>
<proteinExistence type="predicted"/>
<dbReference type="RefSeq" id="WP_104850867.1">
    <property type="nucleotide sequence ID" value="NZ_PKOZ01000022.1"/>
</dbReference>
<sequence>MNAEILKKASSVYFTLLKDKVIDETSEHFQSYYEPDVRQAVMMLADESGTFIIESPKRIHLVVQPTGSVFATNFTHMKERHRHIENKKHFHLMSVIIMSFMAMIDKNQAAKIRTKREGITFYALERHVNELMSKWASMLKEDPSIAHDQMIDMQEIVTTWTHMEVDTDEFSVRKGNRRTRIGVIAGAMKLLETEGLIIVLDREDIPKALPKTEIFERIEYLYHDYDRYEQMKQLVASEEEEYAEDPSN</sequence>
<protein>
    <submittedName>
        <fullName evidence="1">Uncharacterized protein</fullName>
    </submittedName>
</protein>
<dbReference type="OrthoDB" id="2633772at2"/>
<dbReference type="Proteomes" id="UP000239663">
    <property type="component" value="Unassembled WGS sequence"/>
</dbReference>
<evidence type="ECO:0000313" key="1">
    <source>
        <dbReference type="EMBL" id="PQD93775.1"/>
    </source>
</evidence>
<dbReference type="EMBL" id="PKOZ01000022">
    <property type="protein sequence ID" value="PQD93775.1"/>
    <property type="molecule type" value="Genomic_DNA"/>
</dbReference>
<comment type="caution">
    <text evidence="1">The sequence shown here is derived from an EMBL/GenBank/DDBJ whole genome shotgun (WGS) entry which is preliminary data.</text>
</comment>
<dbReference type="InterPro" id="IPR045707">
    <property type="entry name" value="DUF6063"/>
</dbReference>
<name>A0A2S7MVJ8_9BACI</name>
<reference evidence="1 2" key="1">
    <citation type="submission" date="2017-12" db="EMBL/GenBank/DDBJ databases">
        <title>Taxonomic description and draft genome of Pradoshia cofamensis Gen. nov., sp. nov., a thermotolerant bacillale isolated from anterior gut of earthworm Eisenia fetida.</title>
        <authorList>
            <person name="Saha T."/>
            <person name="Chakraborty R."/>
        </authorList>
    </citation>
    <scope>NUCLEOTIDE SEQUENCE [LARGE SCALE GENOMIC DNA]</scope>
    <source>
        <strain evidence="1 2">EAG3</strain>
    </source>
</reference>